<keyword evidence="11" id="KW-1185">Reference proteome</keyword>
<name>A0ABS9P972_9GAMM</name>
<evidence type="ECO:0000256" key="8">
    <source>
        <dbReference type="SAM" id="Coils"/>
    </source>
</evidence>
<dbReference type="EMBL" id="JABFUC010000007">
    <property type="protein sequence ID" value="MCG6658034.1"/>
    <property type="molecule type" value="Genomic_DNA"/>
</dbReference>
<dbReference type="Proteomes" id="UP000814385">
    <property type="component" value="Unassembled WGS sequence"/>
</dbReference>
<reference evidence="10 11" key="1">
    <citation type="submission" date="2020-05" db="EMBL/GenBank/DDBJ databases">
        <title>Comparative genomic analysis of denitrifying bacteria from Halomonas genus.</title>
        <authorList>
            <person name="Wang L."/>
            <person name="Shao Z."/>
        </authorList>
    </citation>
    <scope>NUCLEOTIDE SEQUENCE [LARGE SCALE GENOMIC DNA]</scope>
    <source>
        <strain evidence="10 11">A4</strain>
    </source>
</reference>
<dbReference type="InterPro" id="IPR003423">
    <property type="entry name" value="OMP_efflux"/>
</dbReference>
<sequence>MFGTPPKRFINRQSCLSGLLLLSVALAVPGHAETSGQEADIPAGEQAMAELAALGESSGAESARALPSLPRLFQRSLEYDADLSRQRFEVEATREEVPLARSQLLPQVTASGGYLWQDSTNIQTELDPDVPPEQQNVRPGEINEHHWQVQVQQPLFSLERWRGMDRARAQVSVSELQLAVAESDLALQVAEAYVNAYLASRRLGLLEAQKESLELQVRQAQRAYDLGVGDRINLLEARSRLDQAISDAVMAENELGNALTLLERLTGELPDFSGFQLGDVVSASVQQDWGDIEDWLKRTANNPRVRLAREQQRVNQADSSMRRGGYFPEVNLNLSYSDRESDDELRSSEDYRASVELSVPLYRGGFTSASVRQADLNARAAEEGVAHELNLAGQEVRQRIRSLNGSVRQLQALGESVASSELFLQAAERGEQLGLRDLVDVLDARASLYDQRIRYVDTIGRYVLDQLALKAAVGELRSDDMQQAMQLLASITDTAD</sequence>
<keyword evidence="5" id="KW-0812">Transmembrane</keyword>
<dbReference type="InterPro" id="IPR051906">
    <property type="entry name" value="TolC-like"/>
</dbReference>
<feature type="signal peptide" evidence="9">
    <location>
        <begin position="1"/>
        <end position="32"/>
    </location>
</feature>
<dbReference type="SUPFAM" id="SSF56954">
    <property type="entry name" value="Outer membrane efflux proteins (OEP)"/>
    <property type="match status" value="1"/>
</dbReference>
<keyword evidence="6" id="KW-0472">Membrane</keyword>
<dbReference type="NCBIfam" id="TIGR01844">
    <property type="entry name" value="type_I_sec_TolC"/>
    <property type="match status" value="1"/>
</dbReference>
<dbReference type="InterPro" id="IPR010130">
    <property type="entry name" value="T1SS_OMP_TolC"/>
</dbReference>
<accession>A0ABS9P972</accession>
<evidence type="ECO:0000313" key="11">
    <source>
        <dbReference type="Proteomes" id="UP000814385"/>
    </source>
</evidence>
<dbReference type="RefSeq" id="WP_238977186.1">
    <property type="nucleotide sequence ID" value="NZ_JABFUC010000007.1"/>
</dbReference>
<gene>
    <name evidence="10" type="ORF">HOP52_09735</name>
</gene>
<evidence type="ECO:0000313" key="10">
    <source>
        <dbReference type="EMBL" id="MCG6658034.1"/>
    </source>
</evidence>
<evidence type="ECO:0000256" key="4">
    <source>
        <dbReference type="ARBA" id="ARBA00022452"/>
    </source>
</evidence>
<keyword evidence="4" id="KW-1134">Transmembrane beta strand</keyword>
<keyword evidence="7" id="KW-0998">Cell outer membrane</keyword>
<dbReference type="Pfam" id="PF02321">
    <property type="entry name" value="OEP"/>
    <property type="match status" value="2"/>
</dbReference>
<evidence type="ECO:0000256" key="2">
    <source>
        <dbReference type="ARBA" id="ARBA00007613"/>
    </source>
</evidence>
<evidence type="ECO:0000256" key="3">
    <source>
        <dbReference type="ARBA" id="ARBA00022448"/>
    </source>
</evidence>
<evidence type="ECO:0000256" key="9">
    <source>
        <dbReference type="SAM" id="SignalP"/>
    </source>
</evidence>
<organism evidence="10 11">
    <name type="scientific">Billgrantia campisalis</name>
    <dbReference type="NCBI Taxonomy" id="74661"/>
    <lineage>
        <taxon>Bacteria</taxon>
        <taxon>Pseudomonadati</taxon>
        <taxon>Pseudomonadota</taxon>
        <taxon>Gammaproteobacteria</taxon>
        <taxon>Oceanospirillales</taxon>
        <taxon>Halomonadaceae</taxon>
        <taxon>Billgrantia</taxon>
    </lineage>
</organism>
<feature type="coiled-coil region" evidence="8">
    <location>
        <begin position="203"/>
        <end position="254"/>
    </location>
</feature>
<comment type="similarity">
    <text evidence="2">Belongs to the outer membrane factor (OMF) (TC 1.B.17) family.</text>
</comment>
<protein>
    <submittedName>
        <fullName evidence="10">TolC family outer membrane protein</fullName>
    </submittedName>
</protein>
<dbReference type="PANTHER" id="PTHR30026:SF20">
    <property type="entry name" value="OUTER MEMBRANE PROTEIN TOLC"/>
    <property type="match status" value="1"/>
</dbReference>
<proteinExistence type="inferred from homology"/>
<comment type="subcellular location">
    <subcellularLocation>
        <location evidence="1">Cell outer membrane</location>
    </subcellularLocation>
</comment>
<comment type="caution">
    <text evidence="10">The sequence shown here is derived from an EMBL/GenBank/DDBJ whole genome shotgun (WGS) entry which is preliminary data.</text>
</comment>
<dbReference type="Gene3D" id="1.20.1600.10">
    <property type="entry name" value="Outer membrane efflux proteins (OEP)"/>
    <property type="match status" value="1"/>
</dbReference>
<evidence type="ECO:0000256" key="7">
    <source>
        <dbReference type="ARBA" id="ARBA00023237"/>
    </source>
</evidence>
<evidence type="ECO:0000256" key="5">
    <source>
        <dbReference type="ARBA" id="ARBA00022692"/>
    </source>
</evidence>
<keyword evidence="9" id="KW-0732">Signal</keyword>
<feature type="chain" id="PRO_5046780257" evidence="9">
    <location>
        <begin position="33"/>
        <end position="496"/>
    </location>
</feature>
<evidence type="ECO:0000256" key="1">
    <source>
        <dbReference type="ARBA" id="ARBA00004442"/>
    </source>
</evidence>
<dbReference type="PANTHER" id="PTHR30026">
    <property type="entry name" value="OUTER MEMBRANE PROTEIN TOLC"/>
    <property type="match status" value="1"/>
</dbReference>
<evidence type="ECO:0000256" key="6">
    <source>
        <dbReference type="ARBA" id="ARBA00023136"/>
    </source>
</evidence>
<keyword evidence="8" id="KW-0175">Coiled coil</keyword>
<keyword evidence="3" id="KW-0813">Transport</keyword>